<protein>
    <recommendedName>
        <fullName evidence="3">Glycerate kinase</fullName>
    </recommendedName>
</protein>
<organism evidence="1 2">
    <name type="scientific">Vreelandella olivaria</name>
    <dbReference type="NCBI Taxonomy" id="390919"/>
    <lineage>
        <taxon>Bacteria</taxon>
        <taxon>Pseudomonadati</taxon>
        <taxon>Pseudomonadota</taxon>
        <taxon>Gammaproteobacteria</taxon>
        <taxon>Oceanospirillales</taxon>
        <taxon>Halomonadaceae</taxon>
        <taxon>Vreelandella</taxon>
    </lineage>
</organism>
<evidence type="ECO:0000313" key="2">
    <source>
        <dbReference type="Proteomes" id="UP000289555"/>
    </source>
</evidence>
<gene>
    <name evidence="1" type="ORF">HORIV_56380</name>
</gene>
<sequence length="51" mass="5767">MNVLLCPDSFKDALSAQDAAAAMARVYSAPHLRHMFRFARWLTAAKAAWMR</sequence>
<accession>A0ABN5X265</accession>
<dbReference type="EMBL" id="AP019416">
    <property type="protein sequence ID" value="BBI53217.1"/>
    <property type="molecule type" value="Genomic_DNA"/>
</dbReference>
<dbReference type="InterPro" id="IPR018197">
    <property type="entry name" value="Glycerate_kinase_RE-like"/>
</dbReference>
<name>A0ABN5X265_9GAMM</name>
<reference evidence="2" key="1">
    <citation type="journal article" date="2019" name="Microbiol. Resour. Announc.">
        <title>Complete Genome Sequence of Halomonas olivaria, a Moderately Halophilic Bacterium Isolated from Olive Processing Effluents, Obtained by Nanopore Sequencing.</title>
        <authorList>
            <person name="Nagata S."/>
            <person name="Ii K.M."/>
            <person name="Tsukimi T."/>
            <person name="Miura M.C."/>
            <person name="Galipon J."/>
            <person name="Arakawa K."/>
        </authorList>
    </citation>
    <scope>NUCLEOTIDE SEQUENCE [LARGE SCALE GENOMIC DNA]</scope>
    <source>
        <strain evidence="2">TYRC17</strain>
    </source>
</reference>
<proteinExistence type="predicted"/>
<dbReference type="Proteomes" id="UP000289555">
    <property type="component" value="Chromosome"/>
</dbReference>
<keyword evidence="2" id="KW-1185">Reference proteome</keyword>
<dbReference type="Gene3D" id="3.40.50.10350">
    <property type="entry name" value="Glycerate kinase, domain 1"/>
    <property type="match status" value="1"/>
</dbReference>
<evidence type="ECO:0008006" key="3">
    <source>
        <dbReference type="Google" id="ProtNLM"/>
    </source>
</evidence>
<evidence type="ECO:0000313" key="1">
    <source>
        <dbReference type="EMBL" id="BBI53217.1"/>
    </source>
</evidence>